<name>A0ABZ2LHN5_9BACT</name>
<keyword evidence="1" id="KW-0732">Signal</keyword>
<evidence type="ECO:0000313" key="2">
    <source>
        <dbReference type="EMBL" id="WXB10458.1"/>
    </source>
</evidence>
<sequence length="184" mass="20262">MKNVKASARVASILLTVGTAACATTAPAGSAPATSGEASEALEAKQLALFDDLDFNVYTNQKWGELGRTHSKDIVVHWPDGHTTTGIEKHIEDLKGMFVWAPDTRIQEHPVKIAKKDWTAVIGVMEGTFTKPMPIGDGKMIPPTGKAFKIQMVTVGHWWPDGLMHEEYLFWDNQEFMKEIGLGK</sequence>
<reference evidence="2" key="1">
    <citation type="submission" date="2021-12" db="EMBL/GenBank/DDBJ databases">
        <title>Discovery of the Pendulisporaceae a myxobacterial family with distinct sporulation behavior and unique specialized metabolism.</title>
        <authorList>
            <person name="Garcia R."/>
            <person name="Popoff A."/>
            <person name="Bader C.D."/>
            <person name="Loehr J."/>
            <person name="Walesch S."/>
            <person name="Walt C."/>
            <person name="Boldt J."/>
            <person name="Bunk B."/>
            <person name="Haeckl F.J.F.P.J."/>
            <person name="Gunesch A.P."/>
            <person name="Birkelbach J."/>
            <person name="Nuebel U."/>
            <person name="Pietschmann T."/>
            <person name="Bach T."/>
            <person name="Mueller R."/>
        </authorList>
    </citation>
    <scope>NUCLEOTIDE SEQUENCE</scope>
    <source>
        <strain evidence="2">MSr11367</strain>
    </source>
</reference>
<evidence type="ECO:0000313" key="3">
    <source>
        <dbReference type="Proteomes" id="UP001374803"/>
    </source>
</evidence>
<feature type="chain" id="PRO_5045428047" evidence="1">
    <location>
        <begin position="24"/>
        <end position="184"/>
    </location>
</feature>
<gene>
    <name evidence="2" type="ORF">LVJ94_24920</name>
</gene>
<dbReference type="PANTHER" id="PTHR38436:SF1">
    <property type="entry name" value="ESTER CYCLASE"/>
    <property type="match status" value="1"/>
</dbReference>
<dbReference type="EMBL" id="CP089983">
    <property type="protein sequence ID" value="WXB10458.1"/>
    <property type="molecule type" value="Genomic_DNA"/>
</dbReference>
<dbReference type="SUPFAM" id="SSF54427">
    <property type="entry name" value="NTF2-like"/>
    <property type="match status" value="1"/>
</dbReference>
<evidence type="ECO:0000256" key="1">
    <source>
        <dbReference type="SAM" id="SignalP"/>
    </source>
</evidence>
<dbReference type="PANTHER" id="PTHR38436">
    <property type="entry name" value="POLYKETIDE CYCLASE SNOAL-LIKE DOMAIN"/>
    <property type="match status" value="1"/>
</dbReference>
<accession>A0ABZ2LHN5</accession>
<dbReference type="InterPro" id="IPR032710">
    <property type="entry name" value="NTF2-like_dom_sf"/>
</dbReference>
<organism evidence="2 3">
    <name type="scientific">Pendulispora rubella</name>
    <dbReference type="NCBI Taxonomy" id="2741070"/>
    <lineage>
        <taxon>Bacteria</taxon>
        <taxon>Pseudomonadati</taxon>
        <taxon>Myxococcota</taxon>
        <taxon>Myxococcia</taxon>
        <taxon>Myxococcales</taxon>
        <taxon>Sorangiineae</taxon>
        <taxon>Pendulisporaceae</taxon>
        <taxon>Pendulispora</taxon>
    </lineage>
</organism>
<keyword evidence="3" id="KW-1185">Reference proteome</keyword>
<proteinExistence type="predicted"/>
<dbReference type="Pfam" id="PF07366">
    <property type="entry name" value="SnoaL"/>
    <property type="match status" value="1"/>
</dbReference>
<feature type="signal peptide" evidence="1">
    <location>
        <begin position="1"/>
        <end position="23"/>
    </location>
</feature>
<dbReference type="Proteomes" id="UP001374803">
    <property type="component" value="Chromosome"/>
</dbReference>
<dbReference type="RefSeq" id="WP_394840132.1">
    <property type="nucleotide sequence ID" value="NZ_CP089929.1"/>
</dbReference>
<protein>
    <submittedName>
        <fullName evidence="2">Ester cyclase</fullName>
    </submittedName>
</protein>
<dbReference type="InterPro" id="IPR009959">
    <property type="entry name" value="Cyclase_SnoaL-like"/>
</dbReference>
<dbReference type="PROSITE" id="PS51257">
    <property type="entry name" value="PROKAR_LIPOPROTEIN"/>
    <property type="match status" value="1"/>
</dbReference>
<dbReference type="Gene3D" id="3.10.450.50">
    <property type="match status" value="1"/>
</dbReference>